<evidence type="ECO:0000313" key="1">
    <source>
        <dbReference type="EMBL" id="APT84105.1"/>
    </source>
</evidence>
<sequence>MKCSTQQLETLPGTAKAGSKYVVLEYLHGWGRDVLDDDVFGPELAAKMRAHLKAHGAGLQLVRKPGRAGQHRQERYLYVAFTGDGETPPAMRRLKVSGPEDVLSVDLSSPDTVGGEDVTHPLLLVCTHGKRDMCCALRGRPLAASLQACFYGDEVWESSHTKGHRFAPSLILLPWGYSFGRMNSSAALDMLKAASRGEMFVPGNRGRGCFDRPGQVAEIAVANELFLAGECPGIGVLAVRADVDPAPAVGQLGDNEQLRRVIHPDGRSWDVVISAADTEPVAASCGAQPKPQVMYSAQRIVAVDA</sequence>
<dbReference type="InterPro" id="IPR010350">
    <property type="entry name" value="Aim32/Apd1-like_bac"/>
</dbReference>
<dbReference type="CDD" id="cd03062">
    <property type="entry name" value="TRX_Fd_Sucrase"/>
    <property type="match status" value="1"/>
</dbReference>
<evidence type="ECO:0000313" key="2">
    <source>
        <dbReference type="Proteomes" id="UP000185478"/>
    </source>
</evidence>
<dbReference type="InterPro" id="IPR009737">
    <property type="entry name" value="Aim32/Apd1-like"/>
</dbReference>
<gene>
    <name evidence="1" type="ORF">CAQU_02360</name>
</gene>
<dbReference type="InterPro" id="IPR036249">
    <property type="entry name" value="Thioredoxin-like_sf"/>
</dbReference>
<dbReference type="KEGG" id="caqu:CAQU_02360"/>
<organism evidence="1 2">
    <name type="scientific">Corynebacterium aquilae DSM 44791</name>
    <dbReference type="NCBI Taxonomy" id="1431546"/>
    <lineage>
        <taxon>Bacteria</taxon>
        <taxon>Bacillati</taxon>
        <taxon>Actinomycetota</taxon>
        <taxon>Actinomycetes</taxon>
        <taxon>Mycobacteriales</taxon>
        <taxon>Corynebacteriaceae</taxon>
        <taxon>Corynebacterium</taxon>
    </lineage>
</organism>
<dbReference type="Proteomes" id="UP000185478">
    <property type="component" value="Chromosome"/>
</dbReference>
<dbReference type="PIRSF" id="PIRSF035042">
    <property type="entry name" value="UCP035042_thirdx"/>
    <property type="match status" value="1"/>
</dbReference>
<proteinExistence type="predicted"/>
<reference evidence="1 2" key="1">
    <citation type="submission" date="2014-08" db="EMBL/GenBank/DDBJ databases">
        <title>Complete genome sequence of Corynebacterium aquilae S-613T(T) (=DSM 44791(T)), isolated from the choana of a healthy golden eagle.</title>
        <authorList>
            <person name="Ruckert C."/>
            <person name="Albersmeier A."/>
            <person name="Winkler A."/>
            <person name="Kalinowski J."/>
        </authorList>
    </citation>
    <scope>NUCLEOTIDE SEQUENCE [LARGE SCALE GENOMIC DNA]</scope>
    <source>
        <strain evidence="1 2">S-613</strain>
    </source>
</reference>
<accession>A0A1L7CE44</accession>
<name>A0A1L7CE44_9CORY</name>
<dbReference type="EMBL" id="CP009245">
    <property type="protein sequence ID" value="APT84105.1"/>
    <property type="molecule type" value="Genomic_DNA"/>
</dbReference>
<evidence type="ECO:0008006" key="3">
    <source>
        <dbReference type="Google" id="ProtNLM"/>
    </source>
</evidence>
<dbReference type="STRING" id="1431546.CAQU_02360"/>
<dbReference type="SUPFAM" id="SSF52833">
    <property type="entry name" value="Thioredoxin-like"/>
    <property type="match status" value="1"/>
</dbReference>
<dbReference type="Pfam" id="PF06999">
    <property type="entry name" value="Suc_Fer-like"/>
    <property type="match status" value="1"/>
</dbReference>
<dbReference type="AlphaFoldDB" id="A0A1L7CE44"/>
<keyword evidence="2" id="KW-1185">Reference proteome</keyword>
<protein>
    <recommendedName>
        <fullName evidence="3">Sucrase ferredoxin</fullName>
    </recommendedName>
</protein>